<dbReference type="Gene3D" id="3.40.50.300">
    <property type="entry name" value="P-loop containing nucleotide triphosphate hydrolases"/>
    <property type="match status" value="1"/>
</dbReference>
<keyword evidence="4 7" id="KW-0067">ATP-binding</keyword>
<dbReference type="Pfam" id="PF00005">
    <property type="entry name" value="ABC_tran"/>
    <property type="match status" value="1"/>
</dbReference>
<proteinExistence type="predicted"/>
<dbReference type="AlphaFoldDB" id="A0A2A4AK37"/>
<dbReference type="InterPro" id="IPR017871">
    <property type="entry name" value="ABC_transporter-like_CS"/>
</dbReference>
<dbReference type="GO" id="GO:0046677">
    <property type="term" value="P:response to antibiotic"/>
    <property type="evidence" value="ECO:0007669"/>
    <property type="project" value="UniProtKB-KW"/>
</dbReference>
<dbReference type="GO" id="GO:0016887">
    <property type="term" value="F:ATP hydrolysis activity"/>
    <property type="evidence" value="ECO:0007669"/>
    <property type="project" value="InterPro"/>
</dbReference>
<protein>
    <submittedName>
        <fullName evidence="7">ABC transporter ATP-binding protein</fullName>
    </submittedName>
</protein>
<gene>
    <name evidence="7" type="ORF">COM45_08320</name>
</gene>
<dbReference type="PROSITE" id="PS50893">
    <property type="entry name" value="ABC_TRANSPORTER_2"/>
    <property type="match status" value="1"/>
</dbReference>
<dbReference type="InterPro" id="IPR003593">
    <property type="entry name" value="AAA+_ATPase"/>
</dbReference>
<evidence type="ECO:0000256" key="5">
    <source>
        <dbReference type="ARBA" id="ARBA00023251"/>
    </source>
</evidence>
<keyword evidence="2" id="KW-0813">Transport</keyword>
<dbReference type="SMART" id="SM00382">
    <property type="entry name" value="AAA"/>
    <property type="match status" value="1"/>
</dbReference>
<keyword evidence="5" id="KW-0046">Antibiotic resistance</keyword>
<comment type="caution">
    <text evidence="7">The sequence shown here is derived from an EMBL/GenBank/DDBJ whole genome shotgun (WGS) entry which is preliminary data.</text>
</comment>
<accession>A0A2A4AK37</accession>
<dbReference type="InterPro" id="IPR027417">
    <property type="entry name" value="P-loop_NTPase"/>
</dbReference>
<dbReference type="SUPFAM" id="SSF52540">
    <property type="entry name" value="P-loop containing nucleoside triphosphate hydrolases"/>
    <property type="match status" value="1"/>
</dbReference>
<evidence type="ECO:0000256" key="4">
    <source>
        <dbReference type="ARBA" id="ARBA00022840"/>
    </source>
</evidence>
<evidence type="ECO:0000259" key="6">
    <source>
        <dbReference type="PROSITE" id="PS50893"/>
    </source>
</evidence>
<name>A0A2A4AK37_9CORY</name>
<evidence type="ECO:0000256" key="1">
    <source>
        <dbReference type="ARBA" id="ARBA00004202"/>
    </source>
</evidence>
<dbReference type="PROSITE" id="PS00211">
    <property type="entry name" value="ABC_TRANSPORTER_1"/>
    <property type="match status" value="1"/>
</dbReference>
<evidence type="ECO:0000256" key="3">
    <source>
        <dbReference type="ARBA" id="ARBA00022741"/>
    </source>
</evidence>
<keyword evidence="3" id="KW-0547">Nucleotide-binding</keyword>
<evidence type="ECO:0000313" key="8">
    <source>
        <dbReference type="Proteomes" id="UP000218690"/>
    </source>
</evidence>
<dbReference type="EMBL" id="NWBP01000024">
    <property type="protein sequence ID" value="PCC82556.1"/>
    <property type="molecule type" value="Genomic_DNA"/>
</dbReference>
<dbReference type="InterPro" id="IPR003439">
    <property type="entry name" value="ABC_transporter-like_ATP-bd"/>
</dbReference>
<dbReference type="PANTHER" id="PTHR42711:SF17">
    <property type="entry name" value="ABC TRANSPORTER ATP-BINDING PROTEIN"/>
    <property type="match status" value="1"/>
</dbReference>
<dbReference type="CDD" id="cd03230">
    <property type="entry name" value="ABC_DR_subfamily_A"/>
    <property type="match status" value="1"/>
</dbReference>
<organism evidence="7 8">
    <name type="scientific">Corynebacterium accolens</name>
    <dbReference type="NCBI Taxonomy" id="38284"/>
    <lineage>
        <taxon>Bacteria</taxon>
        <taxon>Bacillati</taxon>
        <taxon>Actinomycetota</taxon>
        <taxon>Actinomycetes</taxon>
        <taxon>Mycobacteriales</taxon>
        <taxon>Corynebacteriaceae</taxon>
        <taxon>Corynebacterium</taxon>
    </lineage>
</organism>
<sequence length="299" mass="32685">MANTESTLRVESLTKSFGEVCAVKDLNFSIERGEVVALLGPNGAGKTSTIDLILGLSKPDSGNIEVCGTTPRNAVVLGRVSAMMQSGGLLPNLKVRETVELMASFHRDSLSAEEALERAGAGEFAERYVGKCSGGQQQKLRFAMALVSKPDLIVLDEPTAGVDVEARRDFWANIREDAREGRTVIFATHYLEEADDFADRIVMMNHGVLVADGSPQELRAQVSGKTIHAKLQASQSEVEQALRDFPQISLDMRREEFVLVAEDTDKIARLLLTRGLARDISITARSLDDAFIDLAHQER</sequence>
<evidence type="ECO:0000313" key="7">
    <source>
        <dbReference type="EMBL" id="PCC82556.1"/>
    </source>
</evidence>
<evidence type="ECO:0000256" key="2">
    <source>
        <dbReference type="ARBA" id="ARBA00022448"/>
    </source>
</evidence>
<dbReference type="InterPro" id="IPR050763">
    <property type="entry name" value="ABC_transporter_ATP-binding"/>
</dbReference>
<dbReference type="Proteomes" id="UP000218690">
    <property type="component" value="Unassembled WGS sequence"/>
</dbReference>
<reference evidence="7 8" key="1">
    <citation type="submission" date="2017-09" db="EMBL/GenBank/DDBJ databases">
        <title>Draft Genome Sequence of Corynebacterium accolens AH4003.</title>
        <authorList>
            <person name="Chen Y."/>
            <person name="Oosthuysen W.F."/>
            <person name="Kelley S."/>
            <person name="Horswill A."/>
        </authorList>
    </citation>
    <scope>NUCLEOTIDE SEQUENCE [LARGE SCALE GENOMIC DNA]</scope>
    <source>
        <strain evidence="7 8">AH4003</strain>
    </source>
</reference>
<dbReference type="PANTHER" id="PTHR42711">
    <property type="entry name" value="ABC TRANSPORTER ATP-BINDING PROTEIN"/>
    <property type="match status" value="1"/>
</dbReference>
<comment type="subcellular location">
    <subcellularLocation>
        <location evidence="1">Cell membrane</location>
        <topology evidence="1">Peripheral membrane protein</topology>
    </subcellularLocation>
</comment>
<dbReference type="GO" id="GO:0005886">
    <property type="term" value="C:plasma membrane"/>
    <property type="evidence" value="ECO:0007669"/>
    <property type="project" value="UniProtKB-SubCell"/>
</dbReference>
<feature type="domain" description="ABC transporter" evidence="6">
    <location>
        <begin position="8"/>
        <end position="231"/>
    </location>
</feature>
<dbReference type="GO" id="GO:0005524">
    <property type="term" value="F:ATP binding"/>
    <property type="evidence" value="ECO:0007669"/>
    <property type="project" value="UniProtKB-KW"/>
</dbReference>